<name>A0A7Y4LYU8_9BRAD</name>
<accession>A0A7Y4LYU8</accession>
<dbReference type="EMBL" id="JAAVLX010000011">
    <property type="protein sequence ID" value="NOJ43649.1"/>
    <property type="molecule type" value="Genomic_DNA"/>
</dbReference>
<keyword evidence="2" id="KW-1185">Reference proteome</keyword>
<gene>
    <name evidence="1" type="ORF">HCN58_29495</name>
</gene>
<dbReference type="RefSeq" id="WP_171582857.1">
    <property type="nucleotide sequence ID" value="NZ_JAAVLX010000011.1"/>
</dbReference>
<evidence type="ECO:0000313" key="2">
    <source>
        <dbReference type="Proteomes" id="UP000544122"/>
    </source>
</evidence>
<comment type="caution">
    <text evidence="1">The sequence shown here is derived from an EMBL/GenBank/DDBJ whole genome shotgun (WGS) entry which is preliminary data.</text>
</comment>
<proteinExistence type="predicted"/>
<protein>
    <submittedName>
        <fullName evidence="1">Uncharacterized protein</fullName>
    </submittedName>
</protein>
<evidence type="ECO:0000313" key="1">
    <source>
        <dbReference type="EMBL" id="NOJ43649.1"/>
    </source>
</evidence>
<organism evidence="1 2">
    <name type="scientific">Bradyrhizobium australiense</name>
    <dbReference type="NCBI Taxonomy" id="2721161"/>
    <lineage>
        <taxon>Bacteria</taxon>
        <taxon>Pseudomonadati</taxon>
        <taxon>Pseudomonadota</taxon>
        <taxon>Alphaproteobacteria</taxon>
        <taxon>Hyphomicrobiales</taxon>
        <taxon>Nitrobacteraceae</taxon>
        <taxon>Bradyrhizobium</taxon>
    </lineage>
</organism>
<dbReference type="Proteomes" id="UP000544122">
    <property type="component" value="Unassembled WGS sequence"/>
</dbReference>
<dbReference type="AlphaFoldDB" id="A0A7Y4LYU8"/>
<sequence>MRLTGRTFAVTVSAALILVAAIAVLPILSTELANKSVLRALRPVWTEAHWPFPTDPWGKGKAFRCRAADCGSEVHLYVRAKLGFCNCATGIADDTDLEQMGDLALIGGQAKPLGAGRPITVGSMRGRTRAYSVSAAQNRNGAVISLAFNQRCDMVAATVLLQHGASTSIEPAVLEFLNSEIMLKWAETTLGL</sequence>
<reference evidence="1 2" key="1">
    <citation type="submission" date="2020-03" db="EMBL/GenBank/DDBJ databases">
        <title>Bradyrhizobium diversity isolated from nodules of Indigofera sp.</title>
        <authorList>
            <person name="Klepa M."/>
            <person name="Helene L."/>
            <person name="Hungria M."/>
        </authorList>
    </citation>
    <scope>NUCLEOTIDE SEQUENCE [LARGE SCALE GENOMIC DNA]</scope>
    <source>
        <strain evidence="1 2">WSM 1791</strain>
    </source>
</reference>